<dbReference type="Gene3D" id="3.10.350.10">
    <property type="entry name" value="LysM domain"/>
    <property type="match status" value="2"/>
</dbReference>
<dbReference type="RefSeq" id="WP_251517226.1">
    <property type="nucleotide sequence ID" value="NZ_JAMBON010000052.1"/>
</dbReference>
<name>A0ABW4HU26_9BACI</name>
<comment type="caution">
    <text evidence="4">The sequence shown here is derived from an EMBL/GenBank/DDBJ whole genome shotgun (WGS) entry which is preliminary data.</text>
</comment>
<organism evidence="4 5">
    <name type="scientific">Oceanobacillus luteolus</name>
    <dbReference type="NCBI Taxonomy" id="1274358"/>
    <lineage>
        <taxon>Bacteria</taxon>
        <taxon>Bacillati</taxon>
        <taxon>Bacillota</taxon>
        <taxon>Bacilli</taxon>
        <taxon>Bacillales</taxon>
        <taxon>Bacillaceae</taxon>
        <taxon>Oceanobacillus</taxon>
    </lineage>
</organism>
<dbReference type="Proteomes" id="UP001597221">
    <property type="component" value="Unassembled WGS sequence"/>
</dbReference>
<keyword evidence="5" id="KW-1185">Reference proteome</keyword>
<evidence type="ECO:0000256" key="2">
    <source>
        <dbReference type="SAM" id="SignalP"/>
    </source>
</evidence>
<dbReference type="CDD" id="cd00118">
    <property type="entry name" value="LysM"/>
    <property type="match status" value="2"/>
</dbReference>
<feature type="signal peptide" evidence="2">
    <location>
        <begin position="1"/>
        <end position="23"/>
    </location>
</feature>
<dbReference type="InterPro" id="IPR036908">
    <property type="entry name" value="RlpA-like_sf"/>
</dbReference>
<dbReference type="Pfam" id="PF01476">
    <property type="entry name" value="LysM"/>
    <property type="match status" value="2"/>
</dbReference>
<dbReference type="InterPro" id="IPR018392">
    <property type="entry name" value="LysM"/>
</dbReference>
<dbReference type="SUPFAM" id="SSF54106">
    <property type="entry name" value="LysM domain"/>
    <property type="match status" value="2"/>
</dbReference>
<dbReference type="PROSITE" id="PS51782">
    <property type="entry name" value="LYSM"/>
    <property type="match status" value="2"/>
</dbReference>
<dbReference type="SMART" id="SM00257">
    <property type="entry name" value="LysM"/>
    <property type="match status" value="2"/>
</dbReference>
<protein>
    <submittedName>
        <fullName evidence="4">LysM peptidoglycan-binding domain-containing protein</fullName>
    </submittedName>
</protein>
<feature type="chain" id="PRO_5047069547" evidence="2">
    <location>
        <begin position="24"/>
        <end position="284"/>
    </location>
</feature>
<dbReference type="PANTHER" id="PTHR39160:SF6">
    <property type="entry name" value="CELL WALL-BINDING PROTEIN YOCH"/>
    <property type="match status" value="1"/>
</dbReference>
<reference evidence="5" key="1">
    <citation type="journal article" date="2019" name="Int. J. Syst. Evol. Microbiol.">
        <title>The Global Catalogue of Microorganisms (GCM) 10K type strain sequencing project: providing services to taxonomists for standard genome sequencing and annotation.</title>
        <authorList>
            <consortium name="The Broad Institute Genomics Platform"/>
            <consortium name="The Broad Institute Genome Sequencing Center for Infectious Disease"/>
            <person name="Wu L."/>
            <person name="Ma J."/>
        </authorList>
    </citation>
    <scope>NUCLEOTIDE SEQUENCE [LARGE SCALE GENOMIC DNA]</scope>
    <source>
        <strain evidence="5">CGMCC 1.12376</strain>
    </source>
</reference>
<evidence type="ECO:0000259" key="3">
    <source>
        <dbReference type="PROSITE" id="PS51782"/>
    </source>
</evidence>
<dbReference type="Pfam" id="PF06725">
    <property type="entry name" value="3D"/>
    <property type="match status" value="1"/>
</dbReference>
<dbReference type="Gene3D" id="2.40.40.10">
    <property type="entry name" value="RlpA-like domain"/>
    <property type="match status" value="1"/>
</dbReference>
<dbReference type="InterPro" id="IPR051933">
    <property type="entry name" value="Resuscitation_pf_RpfB"/>
</dbReference>
<proteinExistence type="predicted"/>
<dbReference type="SUPFAM" id="SSF50685">
    <property type="entry name" value="Barwin-like endoglucanases"/>
    <property type="match status" value="1"/>
</dbReference>
<dbReference type="InterPro" id="IPR036779">
    <property type="entry name" value="LysM_dom_sf"/>
</dbReference>
<evidence type="ECO:0000313" key="4">
    <source>
        <dbReference type="EMBL" id="MFD1608670.1"/>
    </source>
</evidence>
<dbReference type="InterPro" id="IPR010611">
    <property type="entry name" value="3D_dom"/>
</dbReference>
<sequence>MKKLVSVLIGLVMLGIAANSVSAAEYEVQKGDSLWKIAHENDTTVEILMELNNLKSSLIHPKQVLKLHDEDSKAEFYIVQEGDTLTQISKEYGDEVTVSKLKEWNNLSSDLIITGQSLNVNGVGVEPKRAQVEEQSNDEPVVVETKADRNNDATNEEVVVEEQVEETAEVAEETAVAEVEETTTEEVQGTTFVVEATAYTAGCAGCSGITATGIDLNNDPYAKVIAVDPNVIPLGTRVYVEGYGYAVAGDTGGAIKGNKIDVHVPTKEEAYNWGRKNVNITILE</sequence>
<feature type="domain" description="LysM" evidence="3">
    <location>
        <begin position="24"/>
        <end position="67"/>
    </location>
</feature>
<feature type="domain" description="LysM" evidence="3">
    <location>
        <begin position="75"/>
        <end position="120"/>
    </location>
</feature>
<dbReference type="CDD" id="cd22786">
    <property type="entry name" value="DPBB_YuiC-like"/>
    <property type="match status" value="1"/>
</dbReference>
<accession>A0ABW4HU26</accession>
<gene>
    <name evidence="4" type="ORF">ACFSBH_13650</name>
</gene>
<keyword evidence="1 2" id="KW-0732">Signal</keyword>
<evidence type="ECO:0000313" key="5">
    <source>
        <dbReference type="Proteomes" id="UP001597221"/>
    </source>
</evidence>
<dbReference type="EMBL" id="JBHUDE010000125">
    <property type="protein sequence ID" value="MFD1608670.1"/>
    <property type="molecule type" value="Genomic_DNA"/>
</dbReference>
<evidence type="ECO:0000256" key="1">
    <source>
        <dbReference type="ARBA" id="ARBA00022729"/>
    </source>
</evidence>
<dbReference type="PANTHER" id="PTHR39160">
    <property type="entry name" value="CELL WALL-BINDING PROTEIN YOCH"/>
    <property type="match status" value="1"/>
</dbReference>